<organism evidence="14 15">
    <name type="scientific">Phoenix dactylifera</name>
    <name type="common">Date palm</name>
    <dbReference type="NCBI Taxonomy" id="42345"/>
    <lineage>
        <taxon>Eukaryota</taxon>
        <taxon>Viridiplantae</taxon>
        <taxon>Streptophyta</taxon>
        <taxon>Embryophyta</taxon>
        <taxon>Tracheophyta</taxon>
        <taxon>Spermatophyta</taxon>
        <taxon>Magnoliopsida</taxon>
        <taxon>Liliopsida</taxon>
        <taxon>Arecaceae</taxon>
        <taxon>Coryphoideae</taxon>
        <taxon>Phoeniceae</taxon>
        <taxon>Phoenix</taxon>
    </lineage>
</organism>
<feature type="transmembrane region" description="Helical" evidence="11">
    <location>
        <begin position="831"/>
        <end position="854"/>
    </location>
</feature>
<keyword evidence="6" id="KW-0732">Signal</keyword>
<dbReference type="InterPro" id="IPR013210">
    <property type="entry name" value="LRR_N_plant-typ"/>
</dbReference>
<dbReference type="SMART" id="SM00369">
    <property type="entry name" value="LRR_TYP"/>
    <property type="match status" value="9"/>
</dbReference>
<keyword evidence="4" id="KW-0433">Leucine-rich repeat</keyword>
<dbReference type="Pfam" id="PF23598">
    <property type="entry name" value="LRR_14"/>
    <property type="match status" value="1"/>
</dbReference>
<keyword evidence="7" id="KW-0677">Repeat</keyword>
<dbReference type="Pfam" id="PF13855">
    <property type="entry name" value="LRR_8"/>
    <property type="match status" value="1"/>
</dbReference>
<dbReference type="SUPFAM" id="SSF52047">
    <property type="entry name" value="RNI-like"/>
    <property type="match status" value="1"/>
</dbReference>
<evidence type="ECO:0000256" key="10">
    <source>
        <dbReference type="ARBA" id="ARBA00023180"/>
    </source>
</evidence>
<evidence type="ECO:0000313" key="14">
    <source>
        <dbReference type="Proteomes" id="UP000228380"/>
    </source>
</evidence>
<dbReference type="OrthoDB" id="612781at2759"/>
<keyword evidence="9 11" id="KW-0472">Membrane</keyword>
<dbReference type="GeneID" id="103719505"/>
<feature type="domain" description="Leucine-rich repeat-containing N-terminal plant-type" evidence="12">
    <location>
        <begin position="53"/>
        <end position="88"/>
    </location>
</feature>
<dbReference type="AlphaFoldDB" id="A0A8B9AQQ5"/>
<dbReference type="PANTHER" id="PTHR48063:SF90">
    <property type="entry name" value="OS11G0565920 PROTEIN"/>
    <property type="match status" value="1"/>
</dbReference>
<keyword evidence="8 11" id="KW-1133">Transmembrane helix</keyword>
<dbReference type="RefSeq" id="XP_038989111.1">
    <property type="nucleotide sequence ID" value="XM_039133183.1"/>
</dbReference>
<comment type="subcellular location">
    <subcellularLocation>
        <location evidence="1">Cell membrane</location>
        <topology evidence="1">Single-pass type I membrane protein</topology>
    </subcellularLocation>
</comment>
<evidence type="ECO:0000256" key="4">
    <source>
        <dbReference type="ARBA" id="ARBA00022614"/>
    </source>
</evidence>
<feature type="domain" description="Disease resistance R13L4/SHOC-2-like LRR" evidence="13">
    <location>
        <begin position="200"/>
        <end position="409"/>
    </location>
</feature>
<evidence type="ECO:0000256" key="1">
    <source>
        <dbReference type="ARBA" id="ARBA00004251"/>
    </source>
</evidence>
<dbReference type="InterPro" id="IPR046956">
    <property type="entry name" value="RLP23-like"/>
</dbReference>
<dbReference type="PANTHER" id="PTHR48063">
    <property type="entry name" value="LRR RECEPTOR-LIKE KINASE"/>
    <property type="match status" value="1"/>
</dbReference>
<dbReference type="InterPro" id="IPR001611">
    <property type="entry name" value="Leu-rich_rpt"/>
</dbReference>
<accession>A0A8B9AQQ5</accession>
<gene>
    <name evidence="15" type="primary">LOC103719505</name>
</gene>
<dbReference type="PRINTS" id="PR00019">
    <property type="entry name" value="LEURICHRPT"/>
</dbReference>
<name>A0A8B9AQQ5_PHODC</name>
<dbReference type="InterPro" id="IPR003591">
    <property type="entry name" value="Leu-rich_rpt_typical-subtyp"/>
</dbReference>
<dbReference type="Pfam" id="PF00560">
    <property type="entry name" value="LRR_1"/>
    <property type="match status" value="7"/>
</dbReference>
<keyword evidence="5 11" id="KW-0812">Transmembrane</keyword>
<dbReference type="SUPFAM" id="SSF52058">
    <property type="entry name" value="L domain-like"/>
    <property type="match status" value="1"/>
</dbReference>
<dbReference type="InterPro" id="IPR032675">
    <property type="entry name" value="LRR_dom_sf"/>
</dbReference>
<evidence type="ECO:0000256" key="9">
    <source>
        <dbReference type="ARBA" id="ARBA00023136"/>
    </source>
</evidence>
<proteinExistence type="inferred from homology"/>
<reference evidence="15" key="2">
    <citation type="submission" date="2025-08" db="UniProtKB">
        <authorList>
            <consortium name="RefSeq"/>
        </authorList>
    </citation>
    <scope>IDENTIFICATION</scope>
    <source>
        <tissue evidence="15">Young leaves</tissue>
    </source>
</reference>
<dbReference type="SMART" id="SM00365">
    <property type="entry name" value="LRR_SD22"/>
    <property type="match status" value="8"/>
</dbReference>
<evidence type="ECO:0000256" key="3">
    <source>
        <dbReference type="ARBA" id="ARBA00022475"/>
    </source>
</evidence>
<keyword evidence="3" id="KW-1003">Cell membrane</keyword>
<sequence length="904" mass="99771">MPVTSATERSSRLFAVSNEILKSKTMMLRSTPWFLLRLLSYQTMASSSCLELERTALLAFKAGLNTTQRRLASWQGLDCCTWNGVSCDDAGHVVELDLRNPYDNRSRWALGGEIDPSLLALSRLKHLDLSMNGFGGIPIPEFIGSFTRLEYLNLSGAAFGGLGTPGLTLATSPASAILISVLPSLITRAVRVDNLHWLTRLSSLKHLDLRSVNLSTAADWLQAANMLPSLTVLPLTTLDLLDNNFNSTLPNWLWNLSSLTYLDLSSNGFHGPISESLGTLTWLQVLALGYNGLEGALPRSIKNLCSLNTLRLSRNGLGGEIAEIVPRCMWSSLRSLDLWGNKLRGNLTGWLENLTSLSFLDLSKNSLDGPIPSGIGKLSSLTYLDLSYNSFEGIVSEPHFANLTGLKLLILSLNSLILEVDPSWVPPFQLQIVGFRSCRLGPKFPAWLQSQMSIRTLDLSNTSIADAVPDWFWNSSSLSLTVLDLSNNQITGNLPLTLELMTDLYLLELSSNQLEGELPRCWNEYSQLLTLDLANNNLSGEIPSSMGSLSRLQSLHLNNNNFFGELPSSLQQCNGLTFLNLAQNKFSGNLPAWIGEGLQDLVVLQLRSNMFSGNIPPQLAELSKLQILDLGHNNLSGSIPPSFGNFSAMASTMQGSISSFEYWTFANYGLYSYNESLYIITKGEEQEYSKILYLVKSMDLSSNSLSGEIPEEIGNLLALNNLNLSRNHLTGKIPDRIGGLQSLESLDLSMNELSGTIPQSISNLTSLSHLNMSYNNLSGRIPTGYQLQTLEDPSIYVGNLDLCRPPISESCSSNETDHGNYEEYEDDDEMLWFYLSMVLGFVVGFWVVFGVLLLKSSWRNAYFQMTDNWFDRLYVPVAITIAGLKKRNMEENRAVGVGISRGGS</sequence>
<evidence type="ECO:0000256" key="6">
    <source>
        <dbReference type="ARBA" id="ARBA00022729"/>
    </source>
</evidence>
<evidence type="ECO:0000256" key="8">
    <source>
        <dbReference type="ARBA" id="ARBA00022989"/>
    </source>
</evidence>
<evidence type="ECO:0000256" key="5">
    <source>
        <dbReference type="ARBA" id="ARBA00022692"/>
    </source>
</evidence>
<dbReference type="Proteomes" id="UP000228380">
    <property type="component" value="Chromosome 1"/>
</dbReference>
<reference evidence="14" key="1">
    <citation type="journal article" date="2019" name="Nat. Commun.">
        <title>Genome-wide association mapping of date palm fruit traits.</title>
        <authorList>
            <person name="Hazzouri K.M."/>
            <person name="Gros-Balthazard M."/>
            <person name="Flowers J.M."/>
            <person name="Copetti D."/>
            <person name="Lemansour A."/>
            <person name="Lebrun M."/>
            <person name="Masmoudi K."/>
            <person name="Ferrand S."/>
            <person name="Dhar M.I."/>
            <person name="Fresquez Z.A."/>
            <person name="Rosas U."/>
            <person name="Zhang J."/>
            <person name="Talag J."/>
            <person name="Lee S."/>
            <person name="Kudrna D."/>
            <person name="Powell R.F."/>
            <person name="Leitch I.J."/>
            <person name="Krueger R.R."/>
            <person name="Wing R.A."/>
            <person name="Amiri K.M.A."/>
            <person name="Purugganan M.D."/>
        </authorList>
    </citation>
    <scope>NUCLEOTIDE SEQUENCE [LARGE SCALE GENOMIC DNA]</scope>
    <source>
        <strain evidence="14">cv. Khalas</strain>
    </source>
</reference>
<evidence type="ECO:0000259" key="12">
    <source>
        <dbReference type="Pfam" id="PF08263"/>
    </source>
</evidence>
<dbReference type="FunFam" id="3.80.10.10:FF:000111">
    <property type="entry name" value="LRR receptor-like serine/threonine-protein kinase ERECTA"/>
    <property type="match status" value="1"/>
</dbReference>
<dbReference type="Pfam" id="PF08263">
    <property type="entry name" value="LRRNT_2"/>
    <property type="match status" value="1"/>
</dbReference>
<comment type="similarity">
    <text evidence="2">Belongs to the RLP family.</text>
</comment>
<dbReference type="GO" id="GO:0005886">
    <property type="term" value="C:plasma membrane"/>
    <property type="evidence" value="ECO:0007669"/>
    <property type="project" value="UniProtKB-SubCell"/>
</dbReference>
<evidence type="ECO:0000256" key="7">
    <source>
        <dbReference type="ARBA" id="ARBA00022737"/>
    </source>
</evidence>
<keyword evidence="14" id="KW-1185">Reference proteome</keyword>
<dbReference type="PROSITE" id="PS51450">
    <property type="entry name" value="LRR"/>
    <property type="match status" value="1"/>
</dbReference>
<dbReference type="FunFam" id="3.80.10.10:FF:000095">
    <property type="entry name" value="LRR receptor-like serine/threonine-protein kinase GSO1"/>
    <property type="match status" value="2"/>
</dbReference>
<dbReference type="Gene3D" id="3.80.10.10">
    <property type="entry name" value="Ribonuclease Inhibitor"/>
    <property type="match status" value="4"/>
</dbReference>
<evidence type="ECO:0000259" key="13">
    <source>
        <dbReference type="Pfam" id="PF23598"/>
    </source>
</evidence>
<protein>
    <submittedName>
        <fullName evidence="15">Receptor-like protein EIX2</fullName>
    </submittedName>
</protein>
<dbReference type="KEGG" id="pda:103719505"/>
<keyword evidence="10" id="KW-0325">Glycoprotein</keyword>
<evidence type="ECO:0000256" key="11">
    <source>
        <dbReference type="SAM" id="Phobius"/>
    </source>
</evidence>
<evidence type="ECO:0000313" key="15">
    <source>
        <dbReference type="RefSeq" id="XP_038989111.1"/>
    </source>
</evidence>
<dbReference type="InterPro" id="IPR055414">
    <property type="entry name" value="LRR_R13L4/SHOC2-like"/>
</dbReference>
<evidence type="ECO:0000256" key="2">
    <source>
        <dbReference type="ARBA" id="ARBA00009592"/>
    </source>
</evidence>